<dbReference type="AlphaFoldDB" id="A0ABD3A8C9"/>
<feature type="domain" description="Glutaredoxin" evidence="2">
    <location>
        <begin position="292"/>
        <end position="360"/>
    </location>
</feature>
<organism evidence="3 4">
    <name type="scientific">Cinchona calisaya</name>
    <dbReference type="NCBI Taxonomy" id="153742"/>
    <lineage>
        <taxon>Eukaryota</taxon>
        <taxon>Viridiplantae</taxon>
        <taxon>Streptophyta</taxon>
        <taxon>Embryophyta</taxon>
        <taxon>Tracheophyta</taxon>
        <taxon>Spermatophyta</taxon>
        <taxon>Magnoliopsida</taxon>
        <taxon>eudicotyledons</taxon>
        <taxon>Gunneridae</taxon>
        <taxon>Pentapetalae</taxon>
        <taxon>asterids</taxon>
        <taxon>lamiids</taxon>
        <taxon>Gentianales</taxon>
        <taxon>Rubiaceae</taxon>
        <taxon>Cinchonoideae</taxon>
        <taxon>Cinchoneae</taxon>
        <taxon>Cinchona</taxon>
    </lineage>
</organism>
<accession>A0ABD3A8C9</accession>
<feature type="compositionally biased region" description="Acidic residues" evidence="1">
    <location>
        <begin position="83"/>
        <end position="94"/>
    </location>
</feature>
<dbReference type="PANTHER" id="PTHR45669">
    <property type="entry name" value="GLUTAREDOXIN DOMAIN-CONTAINING CYSTEINE-RICH PROTEIN CG12206-RELATED"/>
    <property type="match status" value="1"/>
</dbReference>
<dbReference type="PROSITE" id="PS51354">
    <property type="entry name" value="GLUTAREDOXIN_2"/>
    <property type="match status" value="1"/>
</dbReference>
<dbReference type="InterPro" id="IPR036249">
    <property type="entry name" value="Thioredoxin-like_sf"/>
</dbReference>
<evidence type="ECO:0000259" key="2">
    <source>
        <dbReference type="Pfam" id="PF00462"/>
    </source>
</evidence>
<comment type="caution">
    <text evidence="3">The sequence shown here is derived from an EMBL/GenBank/DDBJ whole genome shotgun (WGS) entry which is preliminary data.</text>
</comment>
<dbReference type="EMBL" id="JBJUIK010000006">
    <property type="protein sequence ID" value="KAL3525948.1"/>
    <property type="molecule type" value="Genomic_DNA"/>
</dbReference>
<dbReference type="Proteomes" id="UP001630127">
    <property type="component" value="Unassembled WGS sequence"/>
</dbReference>
<evidence type="ECO:0000313" key="4">
    <source>
        <dbReference type="Proteomes" id="UP001630127"/>
    </source>
</evidence>
<evidence type="ECO:0000256" key="1">
    <source>
        <dbReference type="SAM" id="MobiDB-lite"/>
    </source>
</evidence>
<reference evidence="3 4" key="1">
    <citation type="submission" date="2024-11" db="EMBL/GenBank/DDBJ databases">
        <title>A near-complete genome assembly of Cinchona calisaya.</title>
        <authorList>
            <person name="Lian D.C."/>
            <person name="Zhao X.W."/>
            <person name="Wei L."/>
        </authorList>
    </citation>
    <scope>NUCLEOTIDE SEQUENCE [LARGE SCALE GENOMIC DNA]</scope>
    <source>
        <tissue evidence="3">Nenye</tissue>
    </source>
</reference>
<protein>
    <recommendedName>
        <fullName evidence="2">Glutaredoxin domain-containing protein</fullName>
    </recommendedName>
</protein>
<dbReference type="CDD" id="cd03031">
    <property type="entry name" value="GRX_GRX_like"/>
    <property type="match status" value="1"/>
</dbReference>
<dbReference type="Pfam" id="PF23733">
    <property type="entry name" value="GRXCR1-2_C"/>
    <property type="match status" value="1"/>
</dbReference>
<dbReference type="PANTHER" id="PTHR45669:SF30">
    <property type="entry name" value="OS04G0641300 PROTEIN"/>
    <property type="match status" value="1"/>
</dbReference>
<keyword evidence="4" id="KW-1185">Reference proteome</keyword>
<name>A0ABD3A8C9_9GENT</name>
<dbReference type="Gene3D" id="3.40.30.10">
    <property type="entry name" value="Glutaredoxin"/>
    <property type="match status" value="1"/>
</dbReference>
<gene>
    <name evidence="3" type="ORF">ACH5RR_014320</name>
</gene>
<evidence type="ECO:0000313" key="3">
    <source>
        <dbReference type="EMBL" id="KAL3525948.1"/>
    </source>
</evidence>
<dbReference type="FunFam" id="3.40.30.10:FF:000273">
    <property type="entry name" value="Glutaredoxin family protein"/>
    <property type="match status" value="1"/>
</dbReference>
<proteinExistence type="predicted"/>
<dbReference type="InterPro" id="IPR002109">
    <property type="entry name" value="Glutaredoxin"/>
</dbReference>
<sequence>MGCATSKQKVCRKCQEPYSPVRRSYSMHASYHPPQKESDSYHLVALTSSTLGSLKLDLLDQNHPIKKQEEELVRTTINPISEKDDDDDYDDDDNHSEKKSRKEEFAMGVIKAKTWSKMIDEKIPKVVPRTPIRTPPGEPETINIWEMMEGLEDISPLIKPANHHFRSFSFQVGSNQFRSFVDDQQPTPRVHDDHDLETKLIKPIWLDIADHSSDSNSNSNDTSIVSEFDPDVISAFRKSLEELSPANPFHLKPLMCDKQQALDGKDQPLEVTDHVLEGINNGSTPRGKERLIVYFTSLRGLRKTYEDCCYVRMILKGLGVKVDERDVSMHSGFKEELKELLGEGWFSGGALPKVFIGKKFLGGADELRQMHEYGQLEKAVEGCELVDDGGGGSGRGGNGGVCEACGDVRFVPCETCCGSCKIYYEGDCDEEAYEDSAEYGFQRCPDCNENGLIRCPICCD</sequence>
<dbReference type="SUPFAM" id="SSF52833">
    <property type="entry name" value="Thioredoxin-like"/>
    <property type="match status" value="1"/>
</dbReference>
<dbReference type="Pfam" id="PF00462">
    <property type="entry name" value="Glutaredoxin"/>
    <property type="match status" value="1"/>
</dbReference>
<feature type="region of interest" description="Disordered" evidence="1">
    <location>
        <begin position="69"/>
        <end position="103"/>
    </location>
</feature>